<protein>
    <submittedName>
        <fullName evidence="1">Class I SAM-dependent methyltransferase</fullName>
    </submittedName>
</protein>
<dbReference type="PANTHER" id="PTHR43861:SF6">
    <property type="entry name" value="METHYLTRANSFERASE TYPE 11"/>
    <property type="match status" value="1"/>
</dbReference>
<dbReference type="GO" id="GO:0008168">
    <property type="term" value="F:methyltransferase activity"/>
    <property type="evidence" value="ECO:0007669"/>
    <property type="project" value="UniProtKB-KW"/>
</dbReference>
<keyword evidence="1" id="KW-0808">Transferase</keyword>
<dbReference type="Pfam" id="PF13489">
    <property type="entry name" value="Methyltransf_23"/>
    <property type="match status" value="1"/>
</dbReference>
<evidence type="ECO:0000313" key="1">
    <source>
        <dbReference type="EMBL" id="TXD70264.1"/>
    </source>
</evidence>
<accession>A0A5C6YS77</accession>
<name>A0A5C6YS77_9FLAO</name>
<comment type="caution">
    <text evidence="1">The sequence shown here is derived from an EMBL/GenBank/DDBJ whole genome shotgun (WGS) entry which is preliminary data.</text>
</comment>
<dbReference type="AlphaFoldDB" id="A0A5C6YS77"/>
<gene>
    <name evidence="1" type="ORF">ESV24_03620</name>
</gene>
<dbReference type="PANTHER" id="PTHR43861">
    <property type="entry name" value="TRANS-ACONITATE 2-METHYLTRANSFERASE-RELATED"/>
    <property type="match status" value="1"/>
</dbReference>
<dbReference type="OrthoDB" id="2370471at2"/>
<dbReference type="Gene3D" id="3.40.50.150">
    <property type="entry name" value="Vaccinia Virus protein VP39"/>
    <property type="match status" value="1"/>
</dbReference>
<dbReference type="Proteomes" id="UP000321945">
    <property type="component" value="Unassembled WGS sequence"/>
</dbReference>
<proteinExistence type="predicted"/>
<organism evidence="1 2">
    <name type="scientific">Aequorivita lipolytica</name>
    <dbReference type="NCBI Taxonomy" id="153267"/>
    <lineage>
        <taxon>Bacteria</taxon>
        <taxon>Pseudomonadati</taxon>
        <taxon>Bacteroidota</taxon>
        <taxon>Flavobacteriia</taxon>
        <taxon>Flavobacteriales</taxon>
        <taxon>Flavobacteriaceae</taxon>
        <taxon>Aequorivita</taxon>
    </lineage>
</organism>
<dbReference type="InterPro" id="IPR029063">
    <property type="entry name" value="SAM-dependent_MTases_sf"/>
</dbReference>
<sequence>MQKAGRKYLSTKDHLVSGETFNLVYHEESDLLKTSPSPKIEELSKYYESQDYISHTDKKSGLFSSLYQLVKKWSLQKKAKLIFHQNNGKGSLLDVGAGTGDFLKVAKEKGWQVQGTEPNENAAKLALEKGIQLNPSLNNFKGNEFDVVTLWHVLEHVPNLEETISELSSLVKPNGTLIIAVPNFKSFDAKHYGKFWAAYDVPRHLWHFSKKSIEQLFSENFQLQNIEPMIFDSFYVSLLSEKYKTGNKFSLKAFWIGFLSNLKANSTKEYSSHIYCFKRRNKAI</sequence>
<reference evidence="1 2" key="1">
    <citation type="submission" date="2019-08" db="EMBL/GenBank/DDBJ databases">
        <title>Genome of Aequorivita lipolytica Y10-2 (type strain).</title>
        <authorList>
            <person name="Bowman J.P."/>
        </authorList>
    </citation>
    <scope>NUCLEOTIDE SEQUENCE [LARGE SCALE GENOMIC DNA]</scope>
    <source>
        <strain evidence="1 2">Y10-2</strain>
    </source>
</reference>
<dbReference type="EMBL" id="VORU01000002">
    <property type="protein sequence ID" value="TXD70264.1"/>
    <property type="molecule type" value="Genomic_DNA"/>
</dbReference>
<keyword evidence="2" id="KW-1185">Reference proteome</keyword>
<dbReference type="SUPFAM" id="SSF53335">
    <property type="entry name" value="S-adenosyl-L-methionine-dependent methyltransferases"/>
    <property type="match status" value="1"/>
</dbReference>
<dbReference type="GO" id="GO:0032259">
    <property type="term" value="P:methylation"/>
    <property type="evidence" value="ECO:0007669"/>
    <property type="project" value="UniProtKB-KW"/>
</dbReference>
<keyword evidence="1" id="KW-0489">Methyltransferase</keyword>
<evidence type="ECO:0000313" key="2">
    <source>
        <dbReference type="Proteomes" id="UP000321945"/>
    </source>
</evidence>
<dbReference type="CDD" id="cd02440">
    <property type="entry name" value="AdoMet_MTases"/>
    <property type="match status" value="1"/>
</dbReference>